<dbReference type="PANTHER" id="PTHR35478">
    <property type="entry name" value="ZINC FINGER FYVE DOMAIN PROTEIN"/>
    <property type="match status" value="1"/>
</dbReference>
<dbReference type="InParanoid" id="A0A061GR93"/>
<evidence type="ECO:0000313" key="4">
    <source>
        <dbReference type="EMBL" id="EOY29639.1"/>
    </source>
</evidence>
<feature type="compositionally biased region" description="Low complexity" evidence="1">
    <location>
        <begin position="1989"/>
        <end position="2002"/>
    </location>
</feature>
<feature type="region of interest" description="Disordered" evidence="1">
    <location>
        <begin position="1766"/>
        <end position="1791"/>
    </location>
</feature>
<keyword evidence="5" id="KW-1185">Reference proteome</keyword>
<sequence length="3435" mass="380982">MDKETELLSRLAANHLHLAQFEPLRATLLALRTKNPDLALAILQTIVANSARFENIVWSPSCPSPSLLTYLSTLELLQFNDPTSIWSFDPDTLRLRAEFLLLVQVLIDKVLASLRRDVDLDKIEKEKECEREGFEAEKPELLDKSEDLKEGNDDLGDCVRVLDRFLELGMRRLKPDVVMESGDEDGREESKAVLEEVLIEEEEMVCLRKVIMDYADVFDALCGNIQRQLKGLEGGDLGMAIMVRREDNVRVDSVDEEHKRVLGLIQKNVQLAHLDAIKNCVKDGDIEGAVSLIRFLHLDYGVEEVEYRTLLQDLLKRVLLEMERFGGSRHSTEEKLLRIYGESLSSNCRHLVQMIQCNIHIELNAAVVIHDGLLFQEFETYRALDNNQIPPPLEHFQKHLVEFKLDADLNNEHLPLNMAASSCLRDMFHYARISGLHILECVMNTALSAIKREHIQEATNVLVLFPRLRPLVAAMGWDLLSGKTMLRRNLMQLCWRSKSKVFQLEESSLYGNWPDEVSCVEHLCDSLCYHLDIASFVACVNSGQPWSSKFSLLLSGDENIASGSENAQLDTFVENFVLERLSVQTPLRVLFDVVPGIKFQDAIELISMQPIASTLEARKRSFNYDGRHCRESNFVAYLYCGGECGWFRLLDFTCRMQDIELMHMRYALESTVLALGAMGRSMNGEKETHQVALCHLQDLKNHLAGIKNIPRKILMVNVIISLLHMDDISLNLTHCASPGSLFELPAECAWEHIDLTTYEGGNKMVISFTGLLLDIVRHNLPSSMTEEVSNDGLSMSARQALEWRISMGQSFVEDLEWRLSILQRLLPLSERPWSWKEALTILRAAPSKLLNLCMQRAKYDIGEEAVHRFSLSAEDRATLELAEWVDSAFRELHVAKAVSRAADGTSLVQDLDFSSLRSQLGPLATAQVMLSEIYPGGSPKVGSTYWDQIHEVGVISVLRRVLKRLYEFLEQDSPPALQAILTGEISISSTKDSHRQGQRERALALLHQMIEDAHMGKRQFLSGKLHNLARAIADEEMEVNFTKGEGPGTNRKVQSSLDKDGVLGLGLKAVKQTSSTSMAGDSSIQPVGYDMKDSGKRLFGPLSAKPTTYLSQFILHIAAIGDIVDGTDTTHDFNFFSLVYEWPKDLLTRLVFDRGSTDAAGKVAEIMSADFVHEVISACVPPVYPPRSGHGWACIPVIPTCPSSCSENKALSPSAKEAKPSCYSRSSATPGIPLYPLQLDIIKHLVKISPVRAVLACVFGSSMLYSGSDSTISSSLNDDLMQAPDADRLFYEFALDQSERFPTLNRWIQMQTNLHRVSEFAVTARQRADDGKVKPETRTVIKRLREPDSDTESEVDEIVGNSNISTSLDLNAIDSTSPDPWHDCLKPETAEVDSTVFLSFGLENEDPYEKAVERLIDEGKLMDALALSDRFLRNGASDRLLQLLIERGEENHSTSEQPQGYGGHGIWSNSWQYCLRLKDKQLAAGLALKCMHRWELDAALDVLTMCSCHLPQSDPVRNEVLQRRQALQRYSHILSVDHHHESWQEVEAECKQDPEGLALRLAGKGAVSAALEVAESAGLSTELRRELQGRQLVKLLTADPLNGGGPAEASRFLSSLRDSDDALPVAMGAMQLLPNLRSKQLLVHFFLKRRDGNLSDVEVSRLNSWALGLRVLAALPLPWQQRCSSLHEHPHLILEILKEFPSLRDNSVIISYAAKAIAVSISSPIREPRISVSGTRPKPKPRLGVPARSSFTSSLSNLQKEARRAFSWTPRNTGDKTASKDVYRKRKNSGLSPSDRVVWEAMAGIQEDRVSSYADGQERFPSVSIAEEWMLTGDTGKDDIVRTSHRYESSPDIILFKVCSKVVVQTLVEVLQFSGNVYATSLWDQIDQISSVEYFHNKFSVYALLSLCSDEFVSAKSALELCVNQMKSVLGSQQLPENASMETIGRAYHATETFVQGLIYAKSLLRKLTGGNDLAINSERSRDADDTSSDAGSSSVGSQSTDELSEVLSQADVWLGRAELLQSLLGSGIAASLDDIADKESSAHLRDRLIVDERYSMAVYTCKKCKIDVFPVWNAWGLALIRMEHYAQARVKFKQALQLYKGDPAPVITEIINTMEGGPPVDVSAVRSMYEHLAKSAPTILDDSLSADSYLNVLYMPSTFPRSERSRRSQESTNSNSPYGPDCEDGPRSNLDSARYVECVNYLQEYARQHLLGFMFKHGHFNDACLLFFPPNAVPPPAQPSTMGVVTSSSSPQRPDPLATDYGTIDDLCDLCIGYGAMPVLEEVISTRISVAKQQDALVNQYTAAALGRICTYCETHRHFNYLYKFQVIKKDHVAAGLCCIQLFMNSSSQEEAIRHLERAKMHFDEGLSARSKGGESTKLVMKGVRGKSASEKLTEEGLVKFSARVSIQVDVVKSFNDPDGPQWRHSLFGNPNDLETFRRRCEIAETLVERNFDLAFQVIYEFNLPAVDIYAGVASSLAERKRGSQLTEFFRNIKGTIDDDDWDQVLGAAINVYANRHKERPDRLIDMLTSSHRKVLACVVCGRLKSAFQIASRSGSVADVQYVAHQSVRSSFGLRVPDPTLVGSPFPMRRAPPPPLCSPGSADLVLLRESRRPSLTLPNESGAGGAPTLGSMRGGRPTVNSEKTVPKINLTKIKEMVVDRRKPTPLTSKIAGEAMLAMKGKEIGNDSVLILDDLSSDSELAKLRGRWEFASVLNFLNVFEPVIGNDLKLTAEEIELGLVKPNASIAALHIKLLKGIPPVSKLLNNSDAWVTSLCKKLAMWWPWVAEGEIPLTAHNGEEISRYKELDPASRLLLLKALCEIRADQPDTVSYINDALKSKKEISCFRKEKIGGNGNVSYWYDGNTVFGYRLYKEVNRTEPQTKAKGKACLNLPTVCSHWETLAVDLKEFRGVVDKLLASKTAAEVAIGKTINTNALPVVEKFHKKKERALKQKKRQEMLLNGLRSTCGAGITRSCRNRRPISYTFDEYDRAIDEAIELTKRRKTVEEQRQVQKLAKQTFTSNGGSDVEGSVSEGSSDGKGNSMGSDTEDDKLQEAGGDGNKDDGDYSSSKDGDDDTGSDSGNSADGKENLGYENHEKDVSMASRWSKSLSGVAIHPAVGTGNLGTKNRLRQRPVINSALDIIVPDSEDDISLEHTNSGILGPENLHRDADPEEGRIENLPSQSLDQTDSDPLQPLVPHDQDPPPTIATQAAASPDAHAKAASPVLPKHDYFDAGQSPTSAYNGEIGEGSVLHRSGTSIDSSKYPALDASVEANSLPVLLDDQGSFSSTSGLEQQSETRTRQNNFFTPKQISSAIDASEKTRLLCSVTVAILVILSHLGFPFLGNRFLGSIISFRPLCFILLTNLTVLIARLLVGDCGGSQRAIREENRNASTEENNWAEQLSKTLEVGLVAQKVIDAVFMDCSVYAVIVICGLSFT</sequence>
<name>A0A061GR93_THECC</name>
<feature type="compositionally biased region" description="Basic and acidic residues" evidence="1">
    <location>
        <begin position="1773"/>
        <end position="1782"/>
    </location>
</feature>
<feature type="compositionally biased region" description="Polar residues" evidence="1">
    <location>
        <begin position="3178"/>
        <end position="3189"/>
    </location>
</feature>
<proteinExistence type="predicted"/>
<feature type="region of interest" description="Disordered" evidence="1">
    <location>
        <begin position="1730"/>
        <end position="1752"/>
    </location>
</feature>
<dbReference type="InterPro" id="IPR057946">
    <property type="entry name" value="TPR_ZFYVE26"/>
</dbReference>
<evidence type="ECO:0000259" key="3">
    <source>
        <dbReference type="Pfam" id="PF25569"/>
    </source>
</evidence>
<protein>
    <submittedName>
        <fullName evidence="4">Zinc finger FYVE domain-containing protein 26 isoform 1</fullName>
    </submittedName>
</protein>
<dbReference type="FunCoup" id="A0A061GR93">
    <property type="interactions" value="101"/>
</dbReference>
<dbReference type="Proteomes" id="UP000026915">
    <property type="component" value="Chromosome 9"/>
</dbReference>
<feature type="region of interest" description="Disordered" evidence="1">
    <location>
        <begin position="3014"/>
        <end position="3101"/>
    </location>
</feature>
<evidence type="ECO:0000256" key="2">
    <source>
        <dbReference type="SAM" id="Phobius"/>
    </source>
</evidence>
<feature type="transmembrane region" description="Helical" evidence="2">
    <location>
        <begin position="3354"/>
        <end position="3372"/>
    </location>
</feature>
<evidence type="ECO:0000256" key="1">
    <source>
        <dbReference type="SAM" id="MobiDB-lite"/>
    </source>
</evidence>
<feature type="region of interest" description="Disordered" evidence="1">
    <location>
        <begin position="1978"/>
        <end position="2003"/>
    </location>
</feature>
<dbReference type="Pfam" id="PF25569">
    <property type="entry name" value="TPR_ZFYVE26"/>
    <property type="match status" value="1"/>
</dbReference>
<feature type="compositionally biased region" description="Low complexity" evidence="1">
    <location>
        <begin position="3209"/>
        <end position="3220"/>
    </location>
</feature>
<feature type="compositionally biased region" description="Basic and acidic residues" evidence="1">
    <location>
        <begin position="3084"/>
        <end position="3098"/>
    </location>
</feature>
<gene>
    <name evidence="4" type="ORF">TCM_037126</name>
</gene>
<dbReference type="EMBL" id="CM001887">
    <property type="protein sequence ID" value="EOY29639.1"/>
    <property type="molecule type" value="Genomic_DNA"/>
</dbReference>
<feature type="compositionally biased region" description="Basic and acidic residues" evidence="1">
    <location>
        <begin position="3058"/>
        <end position="3070"/>
    </location>
</feature>
<dbReference type="eggNOG" id="KOG1811">
    <property type="taxonomic scope" value="Eukaryota"/>
</dbReference>
<keyword evidence="2" id="KW-1133">Transmembrane helix</keyword>
<dbReference type="PANTHER" id="PTHR35478:SF1">
    <property type="entry name" value="ZINC FINGER FYVE DOMAIN-CONTAINING PROTEIN 26"/>
    <property type="match status" value="1"/>
</dbReference>
<feature type="region of interest" description="Disordered" evidence="1">
    <location>
        <begin position="2615"/>
        <end position="2643"/>
    </location>
</feature>
<feature type="compositionally biased region" description="Low complexity" evidence="1">
    <location>
        <begin position="3022"/>
        <end position="3034"/>
    </location>
</feature>
<keyword evidence="2" id="KW-0812">Transmembrane</keyword>
<feature type="compositionally biased region" description="Basic and acidic residues" evidence="1">
    <location>
        <begin position="3163"/>
        <end position="3175"/>
    </location>
</feature>
<accession>A0A061GR93</accession>
<evidence type="ECO:0000313" key="5">
    <source>
        <dbReference type="Proteomes" id="UP000026915"/>
    </source>
</evidence>
<dbReference type="STRING" id="3641.A0A061GR93"/>
<feature type="region of interest" description="Disordered" evidence="1">
    <location>
        <begin position="2162"/>
        <end position="2187"/>
    </location>
</feature>
<dbReference type="Gramene" id="EOY29639">
    <property type="protein sequence ID" value="EOY29639"/>
    <property type="gene ID" value="TCM_037126"/>
</dbReference>
<feature type="domain" description="ZFYVE26-like TPR repeats" evidence="3">
    <location>
        <begin position="2466"/>
        <end position="2570"/>
    </location>
</feature>
<reference evidence="4 5" key="1">
    <citation type="journal article" date="2013" name="Genome Biol.">
        <title>The genome sequence of the most widely cultivated cacao type and its use to identify candidate genes regulating pod color.</title>
        <authorList>
            <person name="Motamayor J.C."/>
            <person name="Mockaitis K."/>
            <person name="Schmutz J."/>
            <person name="Haiminen N."/>
            <person name="Iii D.L."/>
            <person name="Cornejo O."/>
            <person name="Findley S.D."/>
            <person name="Zheng P."/>
            <person name="Utro F."/>
            <person name="Royaert S."/>
            <person name="Saski C."/>
            <person name="Jenkins J."/>
            <person name="Podicheti R."/>
            <person name="Zhao M."/>
            <person name="Scheffler B.E."/>
            <person name="Stack J.C."/>
            <person name="Feltus F.A."/>
            <person name="Mustiga G.M."/>
            <person name="Amores F."/>
            <person name="Phillips W."/>
            <person name="Marelli J.P."/>
            <person name="May G.D."/>
            <person name="Shapiro H."/>
            <person name="Ma J."/>
            <person name="Bustamante C.D."/>
            <person name="Schnell R.J."/>
            <person name="Main D."/>
            <person name="Gilbert D."/>
            <person name="Parida L."/>
            <person name="Kuhn D.N."/>
        </authorList>
    </citation>
    <scope>NUCLEOTIDE SEQUENCE [LARGE SCALE GENOMIC DNA]</scope>
    <source>
        <strain evidence="5">cv. Matina 1-6</strain>
    </source>
</reference>
<organism evidence="4 5">
    <name type="scientific">Theobroma cacao</name>
    <name type="common">Cacao</name>
    <name type="synonym">Cocoa</name>
    <dbReference type="NCBI Taxonomy" id="3641"/>
    <lineage>
        <taxon>Eukaryota</taxon>
        <taxon>Viridiplantae</taxon>
        <taxon>Streptophyta</taxon>
        <taxon>Embryophyta</taxon>
        <taxon>Tracheophyta</taxon>
        <taxon>Spermatophyta</taxon>
        <taxon>Magnoliopsida</taxon>
        <taxon>eudicotyledons</taxon>
        <taxon>Gunneridae</taxon>
        <taxon>Pentapetalae</taxon>
        <taxon>rosids</taxon>
        <taxon>malvids</taxon>
        <taxon>Malvales</taxon>
        <taxon>Malvaceae</taxon>
        <taxon>Byttnerioideae</taxon>
        <taxon>Theobroma</taxon>
    </lineage>
</organism>
<feature type="region of interest" description="Disordered" evidence="1">
    <location>
        <begin position="3152"/>
        <end position="3246"/>
    </location>
</feature>
<keyword evidence="2" id="KW-0472">Membrane</keyword>